<sequence>MEVLPRPRPIIASSKVANRCEEFRNLVKQYDWNVEVMLAIMMAESSCNPNALNTNSDGSNDLGLFQINSIHKKPNRENPELNVQYAYQIYKTQGLNAWVAYTNGNYLKFMK</sequence>
<protein>
    <recommendedName>
        <fullName evidence="1">Transglycosylase SLT domain-containing protein</fullName>
    </recommendedName>
</protein>
<dbReference type="SMART" id="SM00263">
    <property type="entry name" value="LYZ1"/>
    <property type="match status" value="1"/>
</dbReference>
<dbReference type="Gene3D" id="1.10.530.10">
    <property type="match status" value="1"/>
</dbReference>
<dbReference type="InterPro" id="IPR023346">
    <property type="entry name" value="Lysozyme-like_dom_sf"/>
</dbReference>
<reference evidence="2" key="1">
    <citation type="journal article" date="2021" name="Proc. Natl. Acad. Sci. U.S.A.">
        <title>A Catalog of Tens of Thousands of Viruses from Human Metagenomes Reveals Hidden Associations with Chronic Diseases.</title>
        <authorList>
            <person name="Tisza M.J."/>
            <person name="Buck C.B."/>
        </authorList>
    </citation>
    <scope>NUCLEOTIDE SEQUENCE</scope>
    <source>
        <strain evidence="2">CtqMr7</strain>
    </source>
</reference>
<feature type="domain" description="Transglycosylase SLT" evidence="1">
    <location>
        <begin position="34"/>
        <end position="98"/>
    </location>
</feature>
<evidence type="ECO:0000259" key="1">
    <source>
        <dbReference type="Pfam" id="PF18896"/>
    </source>
</evidence>
<dbReference type="InterPro" id="IPR043992">
    <property type="entry name" value="SLT_3"/>
</dbReference>
<dbReference type="InterPro" id="IPR001916">
    <property type="entry name" value="Glyco_hydro_22"/>
</dbReference>
<dbReference type="Pfam" id="PF18896">
    <property type="entry name" value="SLT_3"/>
    <property type="match status" value="1"/>
</dbReference>
<dbReference type="SUPFAM" id="SSF53955">
    <property type="entry name" value="Lysozyme-like"/>
    <property type="match status" value="1"/>
</dbReference>
<accession>A0A8S5LHL3</accession>
<proteinExistence type="predicted"/>
<dbReference type="EMBL" id="BK014721">
    <property type="protein sequence ID" value="DAD69434.1"/>
    <property type="molecule type" value="Genomic_DNA"/>
</dbReference>
<evidence type="ECO:0000313" key="2">
    <source>
        <dbReference type="EMBL" id="DAD69434.1"/>
    </source>
</evidence>
<organism evidence="2">
    <name type="scientific">Myoviridae sp. ctqMr7</name>
    <dbReference type="NCBI Taxonomy" id="2823552"/>
    <lineage>
        <taxon>Viruses</taxon>
        <taxon>Duplodnaviria</taxon>
        <taxon>Heunggongvirae</taxon>
        <taxon>Uroviricota</taxon>
        <taxon>Caudoviricetes</taxon>
    </lineage>
</organism>
<name>A0A8S5LHL3_9CAUD</name>